<sequence length="138" mass="15196">MHTTALLFNANVGDIVSCVNITTLVAEFKNQMTHQQLQYMELVLWELKWMLFEKLPKPPKLQFCSAYSGVDKAVGSHMGLLREVSRGASGGTAKEKEEAVVGDGVPLLEVGVEHERSVHSSPSFKIISVFSLKISHAL</sequence>
<accession>A0AAE1LMK3</accession>
<comment type="caution">
    <text evidence="1">The sequence shown here is derived from an EMBL/GenBank/DDBJ whole genome shotgun (WGS) entry which is preliminary data.</text>
</comment>
<dbReference type="Proteomes" id="UP001219518">
    <property type="component" value="Unassembled WGS sequence"/>
</dbReference>
<protein>
    <submittedName>
        <fullName evidence="1">Cytochrome P450 11B1, mitochondrial</fullName>
    </submittedName>
</protein>
<gene>
    <name evidence="1" type="ORF">KUF71_001980</name>
</gene>
<dbReference type="EMBL" id="JAHWGI010001147">
    <property type="protein sequence ID" value="KAK3923572.1"/>
    <property type="molecule type" value="Genomic_DNA"/>
</dbReference>
<reference evidence="1" key="2">
    <citation type="journal article" date="2023" name="BMC Genomics">
        <title>Pest status, molecular evolution, and epigenetic factors derived from the genome assembly of Frankliniella fusca, a thysanopteran phytovirus vector.</title>
        <authorList>
            <person name="Catto M.A."/>
            <person name="Labadie P.E."/>
            <person name="Jacobson A.L."/>
            <person name="Kennedy G.G."/>
            <person name="Srinivasan R."/>
            <person name="Hunt B.G."/>
        </authorList>
    </citation>
    <scope>NUCLEOTIDE SEQUENCE</scope>
    <source>
        <strain evidence="1">PL_HMW_Pooled</strain>
    </source>
</reference>
<keyword evidence="2" id="KW-1185">Reference proteome</keyword>
<organism evidence="1 2">
    <name type="scientific">Frankliniella fusca</name>
    <dbReference type="NCBI Taxonomy" id="407009"/>
    <lineage>
        <taxon>Eukaryota</taxon>
        <taxon>Metazoa</taxon>
        <taxon>Ecdysozoa</taxon>
        <taxon>Arthropoda</taxon>
        <taxon>Hexapoda</taxon>
        <taxon>Insecta</taxon>
        <taxon>Pterygota</taxon>
        <taxon>Neoptera</taxon>
        <taxon>Paraneoptera</taxon>
        <taxon>Thysanoptera</taxon>
        <taxon>Terebrantia</taxon>
        <taxon>Thripoidea</taxon>
        <taxon>Thripidae</taxon>
        <taxon>Frankliniella</taxon>
    </lineage>
</organism>
<proteinExistence type="predicted"/>
<reference evidence="1" key="1">
    <citation type="submission" date="2021-07" db="EMBL/GenBank/DDBJ databases">
        <authorList>
            <person name="Catto M.A."/>
            <person name="Jacobson A."/>
            <person name="Kennedy G."/>
            <person name="Labadie P."/>
            <person name="Hunt B.G."/>
            <person name="Srinivasan R."/>
        </authorList>
    </citation>
    <scope>NUCLEOTIDE SEQUENCE</scope>
    <source>
        <strain evidence="1">PL_HMW_Pooled</strain>
        <tissue evidence="1">Head</tissue>
    </source>
</reference>
<evidence type="ECO:0000313" key="1">
    <source>
        <dbReference type="EMBL" id="KAK3923572.1"/>
    </source>
</evidence>
<evidence type="ECO:0000313" key="2">
    <source>
        <dbReference type="Proteomes" id="UP001219518"/>
    </source>
</evidence>
<dbReference type="AlphaFoldDB" id="A0AAE1LMK3"/>
<name>A0AAE1LMK3_9NEOP</name>